<evidence type="ECO:0000313" key="2">
    <source>
        <dbReference type="Proteomes" id="UP001172159"/>
    </source>
</evidence>
<dbReference type="Proteomes" id="UP001172159">
    <property type="component" value="Unassembled WGS sequence"/>
</dbReference>
<proteinExistence type="predicted"/>
<evidence type="ECO:0000313" key="1">
    <source>
        <dbReference type="EMBL" id="KAK0739849.1"/>
    </source>
</evidence>
<gene>
    <name evidence="1" type="ORF">B0T21DRAFT_437148</name>
</gene>
<dbReference type="EMBL" id="JAUKTV010000004">
    <property type="protein sequence ID" value="KAK0739849.1"/>
    <property type="molecule type" value="Genomic_DNA"/>
</dbReference>
<keyword evidence="2" id="KW-1185">Reference proteome</keyword>
<accession>A0AA40EFM4</accession>
<name>A0AA40EFM4_9PEZI</name>
<organism evidence="1 2">
    <name type="scientific">Apiosordaria backusii</name>
    <dbReference type="NCBI Taxonomy" id="314023"/>
    <lineage>
        <taxon>Eukaryota</taxon>
        <taxon>Fungi</taxon>
        <taxon>Dikarya</taxon>
        <taxon>Ascomycota</taxon>
        <taxon>Pezizomycotina</taxon>
        <taxon>Sordariomycetes</taxon>
        <taxon>Sordariomycetidae</taxon>
        <taxon>Sordariales</taxon>
        <taxon>Lasiosphaeriaceae</taxon>
        <taxon>Apiosordaria</taxon>
    </lineage>
</organism>
<dbReference type="AlphaFoldDB" id="A0AA40EFM4"/>
<comment type="caution">
    <text evidence="1">The sequence shown here is derived from an EMBL/GenBank/DDBJ whole genome shotgun (WGS) entry which is preliminary data.</text>
</comment>
<protein>
    <submittedName>
        <fullName evidence="1">Uncharacterized protein</fullName>
    </submittedName>
</protein>
<reference evidence="1" key="1">
    <citation type="submission" date="2023-06" db="EMBL/GenBank/DDBJ databases">
        <title>Genome-scale phylogeny and comparative genomics of the fungal order Sordariales.</title>
        <authorList>
            <consortium name="Lawrence Berkeley National Laboratory"/>
            <person name="Hensen N."/>
            <person name="Bonometti L."/>
            <person name="Westerberg I."/>
            <person name="Brannstrom I.O."/>
            <person name="Guillou S."/>
            <person name="Cros-Aarteil S."/>
            <person name="Calhoun S."/>
            <person name="Haridas S."/>
            <person name="Kuo A."/>
            <person name="Mondo S."/>
            <person name="Pangilinan J."/>
            <person name="Riley R."/>
            <person name="Labutti K."/>
            <person name="Andreopoulos B."/>
            <person name="Lipzen A."/>
            <person name="Chen C."/>
            <person name="Yanf M."/>
            <person name="Daum C."/>
            <person name="Ng V."/>
            <person name="Clum A."/>
            <person name="Steindorff A."/>
            <person name="Ohm R."/>
            <person name="Martin F."/>
            <person name="Silar P."/>
            <person name="Natvig D."/>
            <person name="Lalanne C."/>
            <person name="Gautier V."/>
            <person name="Ament-Velasquez S.L."/>
            <person name="Kruys A."/>
            <person name="Hutchinson M.I."/>
            <person name="Powell A.J."/>
            <person name="Barry K."/>
            <person name="Miller A.N."/>
            <person name="Grigoriev I.V."/>
            <person name="Debuchy R."/>
            <person name="Gladieux P."/>
            <person name="Thoren M.H."/>
            <person name="Johannesson H."/>
        </authorList>
    </citation>
    <scope>NUCLEOTIDE SEQUENCE</scope>
    <source>
        <strain evidence="1">CBS 540.89</strain>
    </source>
</reference>
<sequence length="257" mass="29228">MGWMDACGGLCKHQWALLGLHAGAEPLSCSFLRQKRDISRHAGFSIRGSSENWFTRRHTVTYGESPTECNQRIAAGLSQRADLWCRGILQVRLSTLCVVLVLWWYRLVSDPVERIVIAGRSASIRQSTYVVRRPFAGRDFRIGSDDGGHEGGYAVRYYFRPVVRQTLRQVAERLRKVPHLPRERTDDTVVVVVVWWYCHVRSRREDPKQWAGPPRPAPGPMDGPLFPWLPGDFVSALLRHSPIQTNAQLPARHPGNV</sequence>